<proteinExistence type="inferred from homology"/>
<evidence type="ECO:0000256" key="4">
    <source>
        <dbReference type="ARBA" id="ARBA00022475"/>
    </source>
</evidence>
<feature type="transmembrane region" description="Helical" evidence="8">
    <location>
        <begin position="134"/>
        <end position="156"/>
    </location>
</feature>
<dbReference type="InterPro" id="IPR006043">
    <property type="entry name" value="NCS2"/>
</dbReference>
<comment type="similarity">
    <text evidence="2">Belongs to the nucleobase:cation symporter-2 (NCS2) (TC 2.A.40) family.</text>
</comment>
<dbReference type="PANTHER" id="PTHR42810:SF4">
    <property type="entry name" value="URIC ACID TRANSPORTER UACT"/>
    <property type="match status" value="1"/>
</dbReference>
<dbReference type="RefSeq" id="WP_142112361.1">
    <property type="nucleotide sequence ID" value="NZ_BAAATB010000007.1"/>
</dbReference>
<accession>A0A542SQD8</accession>
<evidence type="ECO:0000313" key="9">
    <source>
        <dbReference type="EMBL" id="TQK76826.1"/>
    </source>
</evidence>
<dbReference type="Pfam" id="PF00860">
    <property type="entry name" value="Xan_ur_permease"/>
    <property type="match status" value="1"/>
</dbReference>
<feature type="transmembrane region" description="Helical" evidence="8">
    <location>
        <begin position="344"/>
        <end position="366"/>
    </location>
</feature>
<evidence type="ECO:0000256" key="1">
    <source>
        <dbReference type="ARBA" id="ARBA00004651"/>
    </source>
</evidence>
<keyword evidence="7 8" id="KW-0472">Membrane</keyword>
<feature type="transmembrane region" description="Helical" evidence="8">
    <location>
        <begin position="316"/>
        <end position="338"/>
    </location>
</feature>
<organism evidence="9 10">
    <name type="scientific">Rarobacter incanus</name>
    <dbReference type="NCBI Taxonomy" id="153494"/>
    <lineage>
        <taxon>Bacteria</taxon>
        <taxon>Bacillati</taxon>
        <taxon>Actinomycetota</taxon>
        <taxon>Actinomycetes</taxon>
        <taxon>Micrococcales</taxon>
        <taxon>Rarobacteraceae</taxon>
        <taxon>Rarobacter</taxon>
    </lineage>
</organism>
<dbReference type="InterPro" id="IPR006042">
    <property type="entry name" value="Xan_ur_permease"/>
</dbReference>
<feature type="transmembrane region" description="Helical" evidence="8">
    <location>
        <begin position="64"/>
        <end position="83"/>
    </location>
</feature>
<feature type="transmembrane region" description="Helical" evidence="8">
    <location>
        <begin position="103"/>
        <end position="127"/>
    </location>
</feature>
<evidence type="ECO:0000256" key="7">
    <source>
        <dbReference type="ARBA" id="ARBA00023136"/>
    </source>
</evidence>
<evidence type="ECO:0000313" key="10">
    <source>
        <dbReference type="Proteomes" id="UP000316181"/>
    </source>
</evidence>
<dbReference type="NCBIfam" id="TIGR00801">
    <property type="entry name" value="ncs2"/>
    <property type="match status" value="1"/>
</dbReference>
<feature type="transmembrane region" description="Helical" evidence="8">
    <location>
        <begin position="237"/>
        <end position="257"/>
    </location>
</feature>
<dbReference type="Proteomes" id="UP000316181">
    <property type="component" value="Unassembled WGS sequence"/>
</dbReference>
<evidence type="ECO:0000256" key="5">
    <source>
        <dbReference type="ARBA" id="ARBA00022692"/>
    </source>
</evidence>
<evidence type="ECO:0000256" key="3">
    <source>
        <dbReference type="ARBA" id="ARBA00022448"/>
    </source>
</evidence>
<dbReference type="PANTHER" id="PTHR42810">
    <property type="entry name" value="PURINE PERMEASE C1399.01C-RELATED"/>
    <property type="match status" value="1"/>
</dbReference>
<dbReference type="EMBL" id="VFNV01000001">
    <property type="protein sequence ID" value="TQK76826.1"/>
    <property type="molecule type" value="Genomic_DNA"/>
</dbReference>
<evidence type="ECO:0000256" key="8">
    <source>
        <dbReference type="SAM" id="Phobius"/>
    </source>
</evidence>
<dbReference type="GO" id="GO:0005886">
    <property type="term" value="C:plasma membrane"/>
    <property type="evidence" value="ECO:0007669"/>
    <property type="project" value="UniProtKB-SubCell"/>
</dbReference>
<comment type="caution">
    <text evidence="9">The sequence shown here is derived from an EMBL/GenBank/DDBJ whole genome shotgun (WGS) entry which is preliminary data.</text>
</comment>
<keyword evidence="3" id="KW-0813">Transport</keyword>
<keyword evidence="10" id="KW-1185">Reference proteome</keyword>
<keyword evidence="6 8" id="KW-1133">Transmembrane helix</keyword>
<dbReference type="OrthoDB" id="9779092at2"/>
<keyword evidence="5 8" id="KW-0812">Transmembrane</keyword>
<reference evidence="9 10" key="1">
    <citation type="submission" date="2019-06" db="EMBL/GenBank/DDBJ databases">
        <title>Sequencing the genomes of 1000 actinobacteria strains.</title>
        <authorList>
            <person name="Klenk H.-P."/>
        </authorList>
    </citation>
    <scope>NUCLEOTIDE SEQUENCE [LARGE SCALE GENOMIC DNA]</scope>
    <source>
        <strain evidence="9 10">DSM 10596</strain>
    </source>
</reference>
<comment type="subcellular location">
    <subcellularLocation>
        <location evidence="1">Cell membrane</location>
        <topology evidence="1">Multi-pass membrane protein</topology>
    </subcellularLocation>
</comment>
<feature type="transmembrane region" description="Helical" evidence="8">
    <location>
        <begin position="403"/>
        <end position="422"/>
    </location>
</feature>
<sequence length="428" mass="43873">MKLPSAFSWTLHGDGKSIAPGAVVSPTERLTWPRTIGIGIQHVLAMAGATLLVPALTGFPPSTTLLFSGIGTFLFLFLTRGRVPSYLGSSFAFIAPITATQQQFGMAGALGGVIAAGFVLFLVGVVVQKAGTRWIEVLMPPAVTGAIVALIGLNLAPTAGSSFGVGPVEATVTVVVIVLTGVLFRGILGRLSVMLGVVVGYVVGALRGSINYDLLGDGKRFGDFAWIGLPTFHSPQFHAATLGLFLPVVLVLIAENVGHVKTVAQMTGKNLDPMTGRALMADGLSTMIAGSAGGSATTTYGENIGVMASTRVYSTAAYWVAGATAVLLAFSPKVGAVIQAIPTGVLGGAGVVLYGMIGMMGVRIWVDNKVSFAHSPNLMSAAVGLVVAIADLTWTVGSFSLGGIAMATIATIVIYHAMTAIGRARQTI</sequence>
<evidence type="ECO:0000256" key="6">
    <source>
        <dbReference type="ARBA" id="ARBA00022989"/>
    </source>
</evidence>
<keyword evidence="4" id="KW-1003">Cell membrane</keyword>
<feature type="transmembrane region" description="Helical" evidence="8">
    <location>
        <begin position="191"/>
        <end position="210"/>
    </location>
</feature>
<feature type="transmembrane region" description="Helical" evidence="8">
    <location>
        <begin position="162"/>
        <end position="184"/>
    </location>
</feature>
<name>A0A542SQD8_9MICO</name>
<evidence type="ECO:0000256" key="2">
    <source>
        <dbReference type="ARBA" id="ARBA00008821"/>
    </source>
</evidence>
<dbReference type="GO" id="GO:0042907">
    <property type="term" value="F:xanthine transmembrane transporter activity"/>
    <property type="evidence" value="ECO:0007669"/>
    <property type="project" value="TreeGrafter"/>
</dbReference>
<protein>
    <submittedName>
        <fullName evidence="9">Uracil-xanthine permease</fullName>
    </submittedName>
</protein>
<dbReference type="AlphaFoldDB" id="A0A542SQD8"/>
<gene>
    <name evidence="9" type="ORF">FB389_1520</name>
</gene>